<sequence length="149" mass="16914">MGQDYSYNQPSSSDEYDIGLTCLLQAEVDMYADEAESSYNIAEPVQYPPQPEADDGIPRTCYCGGEPVVATSYSRKDPGRRYFTCENVDDGDCHVCKWWDVVVMEEMSDFQTQLRQRKDQGNESEQKLVKLDKTVCLVVMFLHGRASKA</sequence>
<comment type="caution">
    <text evidence="1">The sequence shown here is derived from an EMBL/GenBank/DDBJ whole genome shotgun (WGS) entry which is preliminary data.</text>
</comment>
<dbReference type="EMBL" id="QGKW02001940">
    <property type="protein sequence ID" value="KAF2558811.1"/>
    <property type="molecule type" value="Genomic_DNA"/>
</dbReference>
<name>A0A8S9HHR4_BRACR</name>
<evidence type="ECO:0008006" key="3">
    <source>
        <dbReference type="Google" id="ProtNLM"/>
    </source>
</evidence>
<dbReference type="AlphaFoldDB" id="A0A8S9HHR4"/>
<accession>A0A8S9HHR4</accession>
<protein>
    <recommendedName>
        <fullName evidence="3">Zinc finger GRF-type domain-containing protein</fullName>
    </recommendedName>
</protein>
<evidence type="ECO:0000313" key="1">
    <source>
        <dbReference type="EMBL" id="KAF2558811.1"/>
    </source>
</evidence>
<gene>
    <name evidence="1" type="ORF">F2Q68_00013799</name>
</gene>
<proteinExistence type="predicted"/>
<dbReference type="Proteomes" id="UP000712281">
    <property type="component" value="Unassembled WGS sequence"/>
</dbReference>
<dbReference type="PANTHER" id="PTHR33248">
    <property type="entry name" value="ZINC ION-BINDING PROTEIN"/>
    <property type="match status" value="1"/>
</dbReference>
<reference evidence="1" key="1">
    <citation type="submission" date="2019-12" db="EMBL/GenBank/DDBJ databases">
        <title>Genome sequencing and annotation of Brassica cretica.</title>
        <authorList>
            <person name="Studholme D.J."/>
            <person name="Sarris P.F."/>
        </authorList>
    </citation>
    <scope>NUCLEOTIDE SEQUENCE</scope>
    <source>
        <strain evidence="1">PFS-001/15</strain>
        <tissue evidence="1">Leaf</tissue>
    </source>
</reference>
<evidence type="ECO:0000313" key="2">
    <source>
        <dbReference type="Proteomes" id="UP000712281"/>
    </source>
</evidence>
<organism evidence="1 2">
    <name type="scientific">Brassica cretica</name>
    <name type="common">Mustard</name>
    <dbReference type="NCBI Taxonomy" id="69181"/>
    <lineage>
        <taxon>Eukaryota</taxon>
        <taxon>Viridiplantae</taxon>
        <taxon>Streptophyta</taxon>
        <taxon>Embryophyta</taxon>
        <taxon>Tracheophyta</taxon>
        <taxon>Spermatophyta</taxon>
        <taxon>Magnoliopsida</taxon>
        <taxon>eudicotyledons</taxon>
        <taxon>Gunneridae</taxon>
        <taxon>Pentapetalae</taxon>
        <taxon>rosids</taxon>
        <taxon>malvids</taxon>
        <taxon>Brassicales</taxon>
        <taxon>Brassicaceae</taxon>
        <taxon>Brassiceae</taxon>
        <taxon>Brassica</taxon>
    </lineage>
</organism>